<dbReference type="Gene3D" id="3.30.429.10">
    <property type="entry name" value="Macrophage Migration Inhibitory Factor"/>
    <property type="match status" value="1"/>
</dbReference>
<evidence type="ECO:0000313" key="1">
    <source>
        <dbReference type="EMBL" id="GAO41754.1"/>
    </source>
</evidence>
<keyword evidence="2" id="KW-1185">Reference proteome</keyword>
<accession>A0A0E9MVY4</accession>
<dbReference type="PANTHER" id="PTHR37950">
    <property type="entry name" value="4-HYDROXYPHENYLACETATE CATABOLISM PROTEIN"/>
    <property type="match status" value="1"/>
</dbReference>
<gene>
    <name evidence="1" type="ORF">FPE01S_01_07680</name>
</gene>
<dbReference type="OrthoDB" id="9814215at2"/>
<dbReference type="AlphaFoldDB" id="A0A0E9MVY4"/>
<dbReference type="EMBL" id="BBWV01000001">
    <property type="protein sequence ID" value="GAO41754.1"/>
    <property type="molecule type" value="Genomic_DNA"/>
</dbReference>
<dbReference type="SUPFAM" id="SSF55331">
    <property type="entry name" value="Tautomerase/MIF"/>
    <property type="match status" value="1"/>
</dbReference>
<reference evidence="1 2" key="1">
    <citation type="submission" date="2015-04" db="EMBL/GenBank/DDBJ databases">
        <title>Whole genome shotgun sequence of Flavihumibacter petaseus NBRC 106054.</title>
        <authorList>
            <person name="Miyazawa S."/>
            <person name="Hosoyama A."/>
            <person name="Hashimoto M."/>
            <person name="Noguchi M."/>
            <person name="Tsuchikane K."/>
            <person name="Ohji S."/>
            <person name="Yamazoe A."/>
            <person name="Ichikawa N."/>
            <person name="Kimura A."/>
            <person name="Fujita N."/>
        </authorList>
    </citation>
    <scope>NUCLEOTIDE SEQUENCE [LARGE SCALE GENOMIC DNA]</scope>
    <source>
        <strain evidence="1 2">NBRC 106054</strain>
    </source>
</reference>
<dbReference type="InterPro" id="IPR014347">
    <property type="entry name" value="Tautomerase/MIF_sf"/>
</dbReference>
<organism evidence="1 2">
    <name type="scientific">Flavihumibacter petaseus NBRC 106054</name>
    <dbReference type="NCBI Taxonomy" id="1220578"/>
    <lineage>
        <taxon>Bacteria</taxon>
        <taxon>Pseudomonadati</taxon>
        <taxon>Bacteroidota</taxon>
        <taxon>Chitinophagia</taxon>
        <taxon>Chitinophagales</taxon>
        <taxon>Chitinophagaceae</taxon>
        <taxon>Flavihumibacter</taxon>
    </lineage>
</organism>
<dbReference type="InterPro" id="IPR004220">
    <property type="entry name" value="5-COMe_2-OHmuconate_Isoase"/>
</dbReference>
<dbReference type="Proteomes" id="UP000033121">
    <property type="component" value="Unassembled WGS sequence"/>
</dbReference>
<dbReference type="CDD" id="cd00580">
    <property type="entry name" value="CHMI"/>
    <property type="match status" value="1"/>
</dbReference>
<dbReference type="PANTHER" id="PTHR37950:SF1">
    <property type="entry name" value="4-HYDROXYPHENYLACETATE CATABOLISM PROTEIN"/>
    <property type="match status" value="1"/>
</dbReference>
<protein>
    <recommendedName>
        <fullName evidence="3">5-carboxymethyl-2-hydroxymuconate isomerase</fullName>
    </recommendedName>
</protein>
<comment type="caution">
    <text evidence="1">The sequence shown here is derived from an EMBL/GenBank/DDBJ whole genome shotgun (WGS) entry which is preliminary data.</text>
</comment>
<dbReference type="RefSeq" id="WP_046367556.1">
    <property type="nucleotide sequence ID" value="NZ_BBWV01000001.1"/>
</dbReference>
<proteinExistence type="predicted"/>
<name>A0A0E9MVY4_9BACT</name>
<evidence type="ECO:0008006" key="3">
    <source>
        <dbReference type="Google" id="ProtNLM"/>
    </source>
</evidence>
<sequence>MPHFIIDCSANILTKVQEREILKTIFEATFSSGLFEKADIKVRVNPYSRYEVGGKPTDFIHVFGYILEGRTDKEIADLSQSIVKPLVDLFPDVEFIASSIDEFTKIGYSNRNLVAK</sequence>
<evidence type="ECO:0000313" key="2">
    <source>
        <dbReference type="Proteomes" id="UP000033121"/>
    </source>
</evidence>
<dbReference type="GO" id="GO:0008704">
    <property type="term" value="F:5-carboxymethyl-2-hydroxymuconate delta-isomerase activity"/>
    <property type="evidence" value="ECO:0007669"/>
    <property type="project" value="InterPro"/>
</dbReference>
<dbReference type="STRING" id="1220578.FPE01S_01_07680"/>
<dbReference type="Pfam" id="PF02962">
    <property type="entry name" value="CHMI"/>
    <property type="match status" value="1"/>
</dbReference>